<comment type="caution">
    <text evidence="1">The sequence shown here is derived from an EMBL/GenBank/DDBJ whole genome shotgun (WGS) entry which is preliminary data.</text>
</comment>
<dbReference type="AlphaFoldDB" id="A0A0G0PA14"/>
<dbReference type="EMBL" id="LBVN01000031">
    <property type="protein sequence ID" value="KKQ86126.1"/>
    <property type="molecule type" value="Genomic_DNA"/>
</dbReference>
<evidence type="ECO:0000313" key="1">
    <source>
        <dbReference type="EMBL" id="KKQ86126.1"/>
    </source>
</evidence>
<organism evidence="1 2">
    <name type="scientific">Candidatus Woesebacteria bacterium GW2011_GWB1_38_8b</name>
    <dbReference type="NCBI Taxonomy" id="1618571"/>
    <lineage>
        <taxon>Bacteria</taxon>
        <taxon>Candidatus Woeseibacteriota</taxon>
    </lineage>
</organism>
<protein>
    <submittedName>
        <fullName evidence="1">Uncharacterized protein</fullName>
    </submittedName>
</protein>
<evidence type="ECO:0000313" key="2">
    <source>
        <dbReference type="Proteomes" id="UP000033944"/>
    </source>
</evidence>
<feature type="non-terminal residue" evidence="1">
    <location>
        <position position="35"/>
    </location>
</feature>
<accession>A0A0G0PA14</accession>
<name>A0A0G0PA14_9BACT</name>
<sequence length="35" mass="3344">MVAAEVAEVVAVVAAEAAEAEAEGTSPEDKAEAAG</sequence>
<dbReference type="Proteomes" id="UP000033944">
    <property type="component" value="Unassembled WGS sequence"/>
</dbReference>
<reference evidence="1 2" key="1">
    <citation type="journal article" date="2015" name="Nature">
        <title>rRNA introns, odd ribosomes, and small enigmatic genomes across a large radiation of phyla.</title>
        <authorList>
            <person name="Brown C.T."/>
            <person name="Hug L.A."/>
            <person name="Thomas B.C."/>
            <person name="Sharon I."/>
            <person name="Castelle C.J."/>
            <person name="Singh A."/>
            <person name="Wilkins M.J."/>
            <person name="Williams K.H."/>
            <person name="Banfield J.F."/>
        </authorList>
    </citation>
    <scope>NUCLEOTIDE SEQUENCE [LARGE SCALE GENOMIC DNA]</scope>
</reference>
<gene>
    <name evidence="1" type="ORF">UT10_C0031G0008</name>
</gene>
<proteinExistence type="predicted"/>